<dbReference type="InterPro" id="IPR003772">
    <property type="entry name" value="YceD"/>
</dbReference>
<evidence type="ECO:0000256" key="5">
    <source>
        <dbReference type="ARBA" id="ARBA00031841"/>
    </source>
</evidence>
<dbReference type="AlphaFoldDB" id="A0A2G6JKH2"/>
<organism evidence="6 7">
    <name type="scientific">Neptuniibacter caesariensis</name>
    <dbReference type="NCBI Taxonomy" id="207954"/>
    <lineage>
        <taxon>Bacteria</taxon>
        <taxon>Pseudomonadati</taxon>
        <taxon>Pseudomonadota</taxon>
        <taxon>Gammaproteobacteria</taxon>
        <taxon>Oceanospirillales</taxon>
        <taxon>Oceanospirillaceae</taxon>
        <taxon>Neptuniibacter</taxon>
    </lineage>
</organism>
<comment type="similarity">
    <text evidence="2">Belongs to the DUF177 domain family.</text>
</comment>
<dbReference type="PANTHER" id="PTHR38099">
    <property type="entry name" value="LARGE RIBOSOMAL RNA SUBUNIT ACCUMULATION PROTEIN YCED"/>
    <property type="match status" value="1"/>
</dbReference>
<evidence type="ECO:0000256" key="4">
    <source>
        <dbReference type="ARBA" id="ARBA00022517"/>
    </source>
</evidence>
<dbReference type="EMBL" id="PDSH01000019">
    <property type="protein sequence ID" value="PIE23790.1"/>
    <property type="molecule type" value="Genomic_DNA"/>
</dbReference>
<comment type="caution">
    <text evidence="6">The sequence shown here is derived from an EMBL/GenBank/DDBJ whole genome shotgun (WGS) entry which is preliminary data.</text>
</comment>
<dbReference type="Proteomes" id="UP000243469">
    <property type="component" value="Unassembled WGS sequence"/>
</dbReference>
<dbReference type="InterPro" id="IPR039255">
    <property type="entry name" value="YceD_bac"/>
</dbReference>
<reference evidence="6 7" key="1">
    <citation type="submission" date="2017-10" db="EMBL/GenBank/DDBJ databases">
        <title>Novel microbial diversity and functional potential in the marine mammal oral microbiome.</title>
        <authorList>
            <person name="Dudek N.K."/>
            <person name="Sun C.L."/>
            <person name="Burstein D."/>
            <person name="Kantor R.S."/>
            <person name="Aliaga Goltsman D.S."/>
            <person name="Bik E.M."/>
            <person name="Thomas B.C."/>
            <person name="Banfield J.F."/>
            <person name="Relman D.A."/>
        </authorList>
    </citation>
    <scope>NUCLEOTIDE SEQUENCE [LARGE SCALE GENOMIC DNA]</scope>
    <source>
        <strain evidence="6">DOLJORAL78_47_21</strain>
    </source>
</reference>
<dbReference type="PANTHER" id="PTHR38099:SF1">
    <property type="entry name" value="LARGE RIBOSOMAL RNA SUBUNIT ACCUMULATION PROTEIN YCED"/>
    <property type="match status" value="1"/>
</dbReference>
<dbReference type="STRING" id="207954.MED92_09671"/>
<evidence type="ECO:0000256" key="1">
    <source>
        <dbReference type="ARBA" id="ARBA00002868"/>
    </source>
</evidence>
<name>A0A2G6JKH2_NEPCE</name>
<protein>
    <recommendedName>
        <fullName evidence="3">Large ribosomal RNA subunit accumulation protein YceD</fullName>
    </recommendedName>
    <alternativeName>
        <fullName evidence="5">23S rRNA accumulation protein YceD</fullName>
    </alternativeName>
</protein>
<evidence type="ECO:0000256" key="2">
    <source>
        <dbReference type="ARBA" id="ARBA00010740"/>
    </source>
</evidence>
<sequence>MSNGPLPIRVDPRKLAEREVRIEGEADLNRMPYFCQELVADKRAEVNVSLLFSVDEQKIRTITGNASGHVFMVCQRCLEPVEVAVEADFNLGVVASEEAAKQLPRSYDPLIVEGEEIELLSVVEEELILSLPHDAYHDDCSIKTSYGDAEAVAEDSKKPNPFSVLAQLKASNK</sequence>
<dbReference type="Pfam" id="PF02620">
    <property type="entry name" value="YceD"/>
    <property type="match status" value="1"/>
</dbReference>
<evidence type="ECO:0000313" key="6">
    <source>
        <dbReference type="EMBL" id="PIE23790.1"/>
    </source>
</evidence>
<gene>
    <name evidence="6" type="ORF">CSA60_03955</name>
</gene>
<dbReference type="GO" id="GO:0005829">
    <property type="term" value="C:cytosol"/>
    <property type="evidence" value="ECO:0007669"/>
    <property type="project" value="TreeGrafter"/>
</dbReference>
<proteinExistence type="inferred from homology"/>
<evidence type="ECO:0000256" key="3">
    <source>
        <dbReference type="ARBA" id="ARBA00015716"/>
    </source>
</evidence>
<dbReference type="GO" id="GO:0042254">
    <property type="term" value="P:ribosome biogenesis"/>
    <property type="evidence" value="ECO:0007669"/>
    <property type="project" value="UniProtKB-KW"/>
</dbReference>
<comment type="function">
    <text evidence="1">Plays a role in synthesis, processing and/or stability of 23S rRNA.</text>
</comment>
<accession>A0A2G6JKH2</accession>
<evidence type="ECO:0000313" key="7">
    <source>
        <dbReference type="Proteomes" id="UP000243469"/>
    </source>
</evidence>
<keyword evidence="4" id="KW-0690">Ribosome biogenesis</keyword>